<name>A0A0F9L6W3_9ZZZZ</name>
<evidence type="ECO:0000313" key="1">
    <source>
        <dbReference type="EMBL" id="KKM58613.1"/>
    </source>
</evidence>
<dbReference type="EMBL" id="LAZR01011813">
    <property type="protein sequence ID" value="KKM58613.1"/>
    <property type="molecule type" value="Genomic_DNA"/>
</dbReference>
<dbReference type="AlphaFoldDB" id="A0A0F9L6W3"/>
<reference evidence="1" key="1">
    <citation type="journal article" date="2015" name="Nature">
        <title>Complex archaea that bridge the gap between prokaryotes and eukaryotes.</title>
        <authorList>
            <person name="Spang A."/>
            <person name="Saw J.H."/>
            <person name="Jorgensen S.L."/>
            <person name="Zaremba-Niedzwiedzka K."/>
            <person name="Martijn J."/>
            <person name="Lind A.E."/>
            <person name="van Eijk R."/>
            <person name="Schleper C."/>
            <person name="Guy L."/>
            <person name="Ettema T.J."/>
        </authorList>
    </citation>
    <scope>NUCLEOTIDE SEQUENCE</scope>
</reference>
<proteinExistence type="predicted"/>
<sequence>MIEVKRVEIRDRATLVPALALRVDGDDDPLLARAGFHGMPFVILIHFTHMECQFDPFGWTGRTMHEAHLWLEANWDNLKDGGVLDVEWILGETDKPKESDL</sequence>
<protein>
    <submittedName>
        <fullName evidence="1">Uncharacterized protein</fullName>
    </submittedName>
</protein>
<organism evidence="1">
    <name type="scientific">marine sediment metagenome</name>
    <dbReference type="NCBI Taxonomy" id="412755"/>
    <lineage>
        <taxon>unclassified sequences</taxon>
        <taxon>metagenomes</taxon>
        <taxon>ecological metagenomes</taxon>
    </lineage>
</organism>
<gene>
    <name evidence="1" type="ORF">LCGC14_1548970</name>
</gene>
<accession>A0A0F9L6W3</accession>
<comment type="caution">
    <text evidence="1">The sequence shown here is derived from an EMBL/GenBank/DDBJ whole genome shotgun (WGS) entry which is preliminary data.</text>
</comment>